<dbReference type="Proteomes" id="UP000287996">
    <property type="component" value="Unassembled WGS sequence"/>
</dbReference>
<gene>
    <name evidence="2" type="ORF">CWI84_04170</name>
</gene>
<reference evidence="2 3" key="1">
    <citation type="journal article" date="2011" name="Front. Microbiol.">
        <title>Genomic signatures of strain selection and enhancement in Bacillus atrophaeus var. globigii, a historical biowarfare simulant.</title>
        <authorList>
            <person name="Gibbons H.S."/>
            <person name="Broomall S.M."/>
            <person name="McNew L.A."/>
            <person name="Daligault H."/>
            <person name="Chapman C."/>
            <person name="Bruce D."/>
            <person name="Karavis M."/>
            <person name="Krepps M."/>
            <person name="McGregor P.A."/>
            <person name="Hong C."/>
            <person name="Park K.H."/>
            <person name="Akmal A."/>
            <person name="Feldman A."/>
            <person name="Lin J.S."/>
            <person name="Chang W.E."/>
            <person name="Higgs B.W."/>
            <person name="Demirev P."/>
            <person name="Lindquist J."/>
            <person name="Liem A."/>
            <person name="Fochler E."/>
            <person name="Read T.D."/>
            <person name="Tapia R."/>
            <person name="Johnson S."/>
            <person name="Bishop-Lilly K.A."/>
            <person name="Detter C."/>
            <person name="Han C."/>
            <person name="Sozhamannan S."/>
            <person name="Rosenzweig C.N."/>
            <person name="Skowronski E.W."/>
        </authorList>
    </citation>
    <scope>NUCLEOTIDE SEQUENCE [LARGE SCALE GENOMIC DNA]</scope>
    <source>
        <strain evidence="2 3">CC-PW-9</strain>
    </source>
</reference>
<dbReference type="PANTHER" id="PTHR23082">
    <property type="entry name" value="TRANSCRIPTION INITIATION FACTOR IIIC TFIIIC , POLYPEPTIDE 3-RELATED"/>
    <property type="match status" value="1"/>
</dbReference>
<keyword evidence="1" id="KW-0802">TPR repeat</keyword>
<dbReference type="SUPFAM" id="SSF48452">
    <property type="entry name" value="TPR-like"/>
    <property type="match status" value="2"/>
</dbReference>
<sequence length="423" mass="47836">MNNATLLRRCSMAIGLTLAIWTETSLAQQTERVPALRERVYSQLARAQETADSGKPNEGLAILAEVESKADSMNSYERAMLWNFYGFMYYEQDQVDKAIGYFDKVINEQPIPASLKMSTLFSLAQLTLAQGEFKQTLDYLARWKQLADPSQYSKAYILQAQALYQSERYQEALPLVQKAIDDALTNGKTPDENWLILARALHYELKQPEQIVDVLKQLIRWYNKPDYWVQLAGMYGQLEQDEKQLAVLEAAYQQGYLTTGEQLRNLVQVYYFNELPYKAGQVLTEAMQQGKVDTDLKTLKQLAQNWILAKEYEKAVETLKQANAVAEDGEVAAQLAQVLLNQDHNTDALEAAEQALAKGGLANPGMMYLAKGMALLNLERYQESIAAFSKAQQFQQTQANAQQWLQYAKSQHHQQQALAAGSS</sequence>
<organism evidence="2 3">
    <name type="scientific">Idiomarina tyrosinivorans</name>
    <dbReference type="NCBI Taxonomy" id="1445662"/>
    <lineage>
        <taxon>Bacteria</taxon>
        <taxon>Pseudomonadati</taxon>
        <taxon>Pseudomonadota</taxon>
        <taxon>Gammaproteobacteria</taxon>
        <taxon>Alteromonadales</taxon>
        <taxon>Idiomarinaceae</taxon>
        <taxon>Idiomarina</taxon>
    </lineage>
</organism>
<comment type="caution">
    <text evidence="2">The sequence shown here is derived from an EMBL/GenBank/DDBJ whole genome shotgun (WGS) entry which is preliminary data.</text>
</comment>
<keyword evidence="3" id="KW-1185">Reference proteome</keyword>
<dbReference type="EMBL" id="PIQH01000003">
    <property type="protein sequence ID" value="RUO80908.1"/>
    <property type="molecule type" value="Genomic_DNA"/>
</dbReference>
<dbReference type="PANTHER" id="PTHR23082:SF0">
    <property type="entry name" value="GENERAL TRANSCRIPTION FACTOR 3C POLYPEPTIDE 3"/>
    <property type="match status" value="1"/>
</dbReference>
<dbReference type="GO" id="GO:0006383">
    <property type="term" value="P:transcription by RNA polymerase III"/>
    <property type="evidence" value="ECO:0007669"/>
    <property type="project" value="InterPro"/>
</dbReference>
<proteinExistence type="predicted"/>
<dbReference type="GO" id="GO:0000127">
    <property type="term" value="C:transcription factor TFIIIC complex"/>
    <property type="evidence" value="ECO:0007669"/>
    <property type="project" value="TreeGrafter"/>
</dbReference>
<dbReference type="Gene3D" id="1.25.40.10">
    <property type="entry name" value="Tetratricopeptide repeat domain"/>
    <property type="match status" value="3"/>
</dbReference>
<dbReference type="SMART" id="SM00028">
    <property type="entry name" value="TPR"/>
    <property type="match status" value="4"/>
</dbReference>
<evidence type="ECO:0000313" key="2">
    <source>
        <dbReference type="EMBL" id="RUO80908.1"/>
    </source>
</evidence>
<evidence type="ECO:0000313" key="3">
    <source>
        <dbReference type="Proteomes" id="UP000287996"/>
    </source>
</evidence>
<dbReference type="Pfam" id="PF13432">
    <property type="entry name" value="TPR_16"/>
    <property type="match status" value="1"/>
</dbReference>
<accession>A0A432ZSV0</accession>
<dbReference type="AlphaFoldDB" id="A0A432ZSV0"/>
<name>A0A432ZSV0_9GAMM</name>
<dbReference type="InterPro" id="IPR039340">
    <property type="entry name" value="Tfc4/TFIIIC-102/Sfc4"/>
</dbReference>
<evidence type="ECO:0000256" key="1">
    <source>
        <dbReference type="PROSITE-ProRule" id="PRU00339"/>
    </source>
</evidence>
<dbReference type="PROSITE" id="PS50005">
    <property type="entry name" value="TPR"/>
    <property type="match status" value="1"/>
</dbReference>
<protein>
    <recommendedName>
        <fullName evidence="4">Tetratricopeptide repeat protein</fullName>
    </recommendedName>
</protein>
<dbReference type="OrthoDB" id="5574348at2"/>
<dbReference type="InterPro" id="IPR011990">
    <property type="entry name" value="TPR-like_helical_dom_sf"/>
</dbReference>
<dbReference type="Pfam" id="PF12895">
    <property type="entry name" value="ANAPC3"/>
    <property type="match status" value="1"/>
</dbReference>
<evidence type="ECO:0008006" key="4">
    <source>
        <dbReference type="Google" id="ProtNLM"/>
    </source>
</evidence>
<feature type="repeat" description="TPR" evidence="1">
    <location>
        <begin position="79"/>
        <end position="112"/>
    </location>
</feature>
<dbReference type="InterPro" id="IPR019734">
    <property type="entry name" value="TPR_rpt"/>
</dbReference>